<protein>
    <recommendedName>
        <fullName evidence="6">Transmembrane protein</fullName>
    </recommendedName>
</protein>
<keyword evidence="2" id="KW-0472">Membrane</keyword>
<dbReference type="AlphaFoldDB" id="A0A448YZI3"/>
<sequence>MLITFGLLLLTAVYIGMVLALHYKSPVECLETNTNTGVDSYFDGISAVVESDSGAPCQTEGVDNTILNWASDFFLAFWTFVFALHLSFLDPSKREVRKSGILAQVFMGGAFLMAGLGNWLFPNSGTEDNRGLLGYWVSWIFSRVFFAISGLATAHFALCASLNTDPNLKNRSLLSRSYVPLAVCETLFVLSLSGFLTGSIWCSIEPELRADGVIDAFGEAGVVVATGGEEFEKHVCFRIASASEAAMNASYALLWLPAGFLLRAASRNKPAVVMGLPTPIAAVLAMVLQWTVGSMLVVAFAVVDALVANKAGYFEAWNTVYGTVLYHWGMLMTLACVHNLSYGLPLFDANEDEGPAPLSWEWWVAMVAGMVPEPTEPPAKKPPTGAKPSGDEREGSSDEESAYHHDACEASDSKRKTVSFDVVSTEISM</sequence>
<evidence type="ECO:0000313" key="5">
    <source>
        <dbReference type="Proteomes" id="UP000291116"/>
    </source>
</evidence>
<feature type="compositionally biased region" description="Basic and acidic residues" evidence="1">
    <location>
        <begin position="389"/>
        <end position="415"/>
    </location>
</feature>
<feature type="transmembrane region" description="Helical" evidence="2">
    <location>
        <begin position="133"/>
        <end position="158"/>
    </location>
</feature>
<feature type="chain" id="PRO_5019519636" description="Transmembrane protein" evidence="3">
    <location>
        <begin position="21"/>
        <end position="429"/>
    </location>
</feature>
<gene>
    <name evidence="4" type="ORF">PSNMU_V1.4_AUG-EV-PASAV3_0019270</name>
</gene>
<keyword evidence="2" id="KW-1133">Transmembrane helix</keyword>
<feature type="transmembrane region" description="Helical" evidence="2">
    <location>
        <begin position="323"/>
        <end position="342"/>
    </location>
</feature>
<feature type="transmembrane region" description="Helical" evidence="2">
    <location>
        <begin position="69"/>
        <end position="89"/>
    </location>
</feature>
<evidence type="ECO:0000256" key="2">
    <source>
        <dbReference type="SAM" id="Phobius"/>
    </source>
</evidence>
<dbReference type="Proteomes" id="UP000291116">
    <property type="component" value="Unassembled WGS sequence"/>
</dbReference>
<accession>A0A448YZI3</accession>
<organism evidence="4 5">
    <name type="scientific">Pseudo-nitzschia multistriata</name>
    <dbReference type="NCBI Taxonomy" id="183589"/>
    <lineage>
        <taxon>Eukaryota</taxon>
        <taxon>Sar</taxon>
        <taxon>Stramenopiles</taxon>
        <taxon>Ochrophyta</taxon>
        <taxon>Bacillariophyta</taxon>
        <taxon>Bacillariophyceae</taxon>
        <taxon>Bacillariophycidae</taxon>
        <taxon>Bacillariales</taxon>
        <taxon>Bacillariaceae</taxon>
        <taxon>Pseudo-nitzschia</taxon>
    </lineage>
</organism>
<feature type="transmembrane region" description="Helical" evidence="2">
    <location>
        <begin position="278"/>
        <end position="303"/>
    </location>
</feature>
<name>A0A448YZI3_9STRA</name>
<feature type="signal peptide" evidence="3">
    <location>
        <begin position="1"/>
        <end position="20"/>
    </location>
</feature>
<dbReference type="OrthoDB" id="46928at2759"/>
<feature type="region of interest" description="Disordered" evidence="1">
    <location>
        <begin position="373"/>
        <end position="417"/>
    </location>
</feature>
<evidence type="ECO:0000313" key="4">
    <source>
        <dbReference type="EMBL" id="VEU35198.1"/>
    </source>
</evidence>
<keyword evidence="5" id="KW-1185">Reference proteome</keyword>
<reference evidence="4 5" key="1">
    <citation type="submission" date="2019-01" db="EMBL/GenBank/DDBJ databases">
        <authorList>
            <person name="Ferrante I. M."/>
        </authorList>
    </citation>
    <scope>NUCLEOTIDE SEQUENCE [LARGE SCALE GENOMIC DNA]</scope>
    <source>
        <strain evidence="4 5">B856</strain>
    </source>
</reference>
<feature type="transmembrane region" description="Helical" evidence="2">
    <location>
        <begin position="101"/>
        <end position="121"/>
    </location>
</feature>
<keyword evidence="3" id="KW-0732">Signal</keyword>
<feature type="transmembrane region" description="Helical" evidence="2">
    <location>
        <begin position="178"/>
        <end position="201"/>
    </location>
</feature>
<keyword evidence="2" id="KW-0812">Transmembrane</keyword>
<evidence type="ECO:0008006" key="6">
    <source>
        <dbReference type="Google" id="ProtNLM"/>
    </source>
</evidence>
<evidence type="ECO:0000256" key="3">
    <source>
        <dbReference type="SAM" id="SignalP"/>
    </source>
</evidence>
<evidence type="ECO:0000256" key="1">
    <source>
        <dbReference type="SAM" id="MobiDB-lite"/>
    </source>
</evidence>
<proteinExistence type="predicted"/>
<dbReference type="EMBL" id="CAACVS010000051">
    <property type="protein sequence ID" value="VEU35198.1"/>
    <property type="molecule type" value="Genomic_DNA"/>
</dbReference>